<accession>A0AAD7ICH1</accession>
<evidence type="ECO:0000313" key="2">
    <source>
        <dbReference type="Proteomes" id="UP001215280"/>
    </source>
</evidence>
<name>A0AAD7ICH1_9AGAR</name>
<dbReference type="EMBL" id="JARJLG010000136">
    <property type="protein sequence ID" value="KAJ7738686.1"/>
    <property type="molecule type" value="Genomic_DNA"/>
</dbReference>
<dbReference type="Proteomes" id="UP001215280">
    <property type="component" value="Unassembled WGS sequence"/>
</dbReference>
<keyword evidence="2" id="KW-1185">Reference proteome</keyword>
<organism evidence="1 2">
    <name type="scientific">Mycena maculata</name>
    <dbReference type="NCBI Taxonomy" id="230809"/>
    <lineage>
        <taxon>Eukaryota</taxon>
        <taxon>Fungi</taxon>
        <taxon>Dikarya</taxon>
        <taxon>Basidiomycota</taxon>
        <taxon>Agaricomycotina</taxon>
        <taxon>Agaricomycetes</taxon>
        <taxon>Agaricomycetidae</taxon>
        <taxon>Agaricales</taxon>
        <taxon>Marasmiineae</taxon>
        <taxon>Mycenaceae</taxon>
        <taxon>Mycena</taxon>
    </lineage>
</organism>
<sequence>MGLDYLHLRVLVTSSNDPVENSNANKASTLMEKGRHWLLVITNESLPIFLDTAIVIFGCGQSLSVCDAPDHPASRFRTAGSPWPLVLALMPLRAPRVADCQVSAGRRRRAGRTGRRG</sequence>
<reference evidence="1" key="1">
    <citation type="submission" date="2023-03" db="EMBL/GenBank/DDBJ databases">
        <title>Massive genome expansion in bonnet fungi (Mycena s.s.) driven by repeated elements and novel gene families across ecological guilds.</title>
        <authorList>
            <consortium name="Lawrence Berkeley National Laboratory"/>
            <person name="Harder C.B."/>
            <person name="Miyauchi S."/>
            <person name="Viragh M."/>
            <person name="Kuo A."/>
            <person name="Thoen E."/>
            <person name="Andreopoulos B."/>
            <person name="Lu D."/>
            <person name="Skrede I."/>
            <person name="Drula E."/>
            <person name="Henrissat B."/>
            <person name="Morin E."/>
            <person name="Kohler A."/>
            <person name="Barry K."/>
            <person name="LaButti K."/>
            <person name="Morin E."/>
            <person name="Salamov A."/>
            <person name="Lipzen A."/>
            <person name="Mereny Z."/>
            <person name="Hegedus B."/>
            <person name="Baldrian P."/>
            <person name="Stursova M."/>
            <person name="Weitz H."/>
            <person name="Taylor A."/>
            <person name="Grigoriev I.V."/>
            <person name="Nagy L.G."/>
            <person name="Martin F."/>
            <person name="Kauserud H."/>
        </authorList>
    </citation>
    <scope>NUCLEOTIDE SEQUENCE</scope>
    <source>
        <strain evidence="1">CBHHK188m</strain>
    </source>
</reference>
<evidence type="ECO:0000313" key="1">
    <source>
        <dbReference type="EMBL" id="KAJ7738686.1"/>
    </source>
</evidence>
<protein>
    <submittedName>
        <fullName evidence="1">Uncharacterized protein</fullName>
    </submittedName>
</protein>
<proteinExistence type="predicted"/>
<gene>
    <name evidence="1" type="ORF">DFH07DRAFT_81220</name>
</gene>
<dbReference type="AlphaFoldDB" id="A0AAD7ICH1"/>
<comment type="caution">
    <text evidence="1">The sequence shown here is derived from an EMBL/GenBank/DDBJ whole genome shotgun (WGS) entry which is preliminary data.</text>
</comment>